<evidence type="ECO:0000256" key="1">
    <source>
        <dbReference type="SAM" id="SignalP"/>
    </source>
</evidence>
<sequence>MKNKIESSLCQRLLLCSCLLVPTLVQAESNTRQIDYYEDMSVTVTNNVQRVATSWESQNSIITMLGFGERIVATTRFARLSPAFRKFVPGIAEVPLSTNGGQAGVDVERMLALRPDIIFVGMGLPQSKKEQLERSGIAVATFRSGGMEKMLERVGLIGKMLGDEADAEAQRYLAYFEKNRLRVAERIASIPEADRIKVYVASGTPLATTGRPSLNQDWLDLAGGINVAEDWHLTVKSETTSIASIESIIGSNPDVIISMRARDVDVINSDPRWSNINAVKNGRVYANPRGIFWWCRESSEEALQMLWVAKLLYPDLFSDIDMRKEAFEFYREFYDIELTDEDLDGFLNPAPMAVRSRT</sequence>
<dbReference type="PANTHER" id="PTHR30535:SF34">
    <property type="entry name" value="MOLYBDATE-BINDING PROTEIN MOLA"/>
    <property type="match status" value="1"/>
</dbReference>
<keyword evidence="1" id="KW-0732">Signal</keyword>
<evidence type="ECO:0000313" key="4">
    <source>
        <dbReference type="Proteomes" id="UP001529491"/>
    </source>
</evidence>
<reference evidence="3 4" key="1">
    <citation type="submission" date="2023-10" db="EMBL/GenBank/DDBJ databases">
        <title>Complete genome sequence of Shewanella sp. DAU334.</title>
        <authorList>
            <person name="Lee Y.-S."/>
            <person name="Jeong H.-R."/>
            <person name="Hwang E.-J."/>
            <person name="Choi Y.-L."/>
            <person name="Kim G.-D."/>
        </authorList>
    </citation>
    <scope>NUCLEOTIDE SEQUENCE [LARGE SCALE GENOMIC DNA]</scope>
    <source>
        <strain evidence="3 4">DAU334</strain>
    </source>
</reference>
<dbReference type="EMBL" id="CP136522">
    <property type="protein sequence ID" value="WOT05891.1"/>
    <property type="molecule type" value="Genomic_DNA"/>
</dbReference>
<dbReference type="Gene3D" id="1.20.58.2180">
    <property type="match status" value="1"/>
</dbReference>
<feature type="chain" id="PRO_5047549873" evidence="1">
    <location>
        <begin position="28"/>
        <end position="358"/>
    </location>
</feature>
<evidence type="ECO:0000313" key="3">
    <source>
        <dbReference type="EMBL" id="WOT05891.1"/>
    </source>
</evidence>
<proteinExistence type="predicted"/>
<dbReference type="Proteomes" id="UP001529491">
    <property type="component" value="Chromosome"/>
</dbReference>
<dbReference type="Pfam" id="PF01497">
    <property type="entry name" value="Peripla_BP_2"/>
    <property type="match status" value="1"/>
</dbReference>
<gene>
    <name evidence="3" type="ORF">RGE70_03410</name>
</gene>
<dbReference type="CDD" id="cd01142">
    <property type="entry name" value="TroA_e"/>
    <property type="match status" value="1"/>
</dbReference>
<protein>
    <submittedName>
        <fullName evidence="3">ABC transporter substrate-binding protein</fullName>
    </submittedName>
</protein>
<name>A0ABZ0K288_9GAMM</name>
<evidence type="ECO:0000259" key="2">
    <source>
        <dbReference type="PROSITE" id="PS50983"/>
    </source>
</evidence>
<dbReference type="Gene3D" id="3.40.50.1980">
    <property type="entry name" value="Nitrogenase molybdenum iron protein domain"/>
    <property type="match status" value="2"/>
</dbReference>
<dbReference type="PROSITE" id="PS50983">
    <property type="entry name" value="FE_B12_PBP"/>
    <property type="match status" value="1"/>
</dbReference>
<organism evidence="3 4">
    <name type="scientific">Shewanella youngdeokensis</name>
    <dbReference type="NCBI Taxonomy" id="2999068"/>
    <lineage>
        <taxon>Bacteria</taxon>
        <taxon>Pseudomonadati</taxon>
        <taxon>Pseudomonadota</taxon>
        <taxon>Gammaproteobacteria</taxon>
        <taxon>Alteromonadales</taxon>
        <taxon>Shewanellaceae</taxon>
        <taxon>Shewanella</taxon>
    </lineage>
</organism>
<dbReference type="RefSeq" id="WP_310470152.1">
    <property type="nucleotide sequence ID" value="NZ_CP136522.1"/>
</dbReference>
<dbReference type="InterPro" id="IPR050902">
    <property type="entry name" value="ABC_Transporter_SBP"/>
</dbReference>
<dbReference type="PANTHER" id="PTHR30535">
    <property type="entry name" value="VITAMIN B12-BINDING PROTEIN"/>
    <property type="match status" value="1"/>
</dbReference>
<accession>A0ABZ0K288</accession>
<feature type="signal peptide" evidence="1">
    <location>
        <begin position="1"/>
        <end position="27"/>
    </location>
</feature>
<dbReference type="SUPFAM" id="SSF53807">
    <property type="entry name" value="Helical backbone' metal receptor"/>
    <property type="match status" value="1"/>
</dbReference>
<keyword evidence="4" id="KW-1185">Reference proteome</keyword>
<feature type="domain" description="Fe/B12 periplasmic-binding" evidence="2">
    <location>
        <begin position="50"/>
        <end position="316"/>
    </location>
</feature>
<dbReference type="InterPro" id="IPR002491">
    <property type="entry name" value="ABC_transptr_periplasmic_BD"/>
</dbReference>